<accession>A0A0A1T7C9</accession>
<protein>
    <submittedName>
        <fullName evidence="2">Uncharacterized protein</fullName>
    </submittedName>
</protein>
<proteinExistence type="predicted"/>
<evidence type="ECO:0000313" key="3">
    <source>
        <dbReference type="Proteomes" id="UP000039046"/>
    </source>
</evidence>
<name>A0A0A1T7C9_9HYPO</name>
<dbReference type="Proteomes" id="UP000039046">
    <property type="component" value="Unassembled WGS sequence"/>
</dbReference>
<gene>
    <name evidence="2" type="ORF">VHEMI08667</name>
</gene>
<dbReference type="AlphaFoldDB" id="A0A0A1T7C9"/>
<sequence>MVLLHEGYDIGRAFGMTPVLCVMCNIKSALDCQYCGGSMVRMVPPGWTADDAVDLPPLRYQDLIIIPGDETRPDEGYMVCDERYANTERQLNGSFSRKRSRERRETASIESESSGSEGSDMETQEDKSEKRKTSSKRRKSDGEGPGLYTYPRE</sequence>
<evidence type="ECO:0000313" key="2">
    <source>
        <dbReference type="EMBL" id="CEJ93051.1"/>
    </source>
</evidence>
<feature type="compositionally biased region" description="Low complexity" evidence="1">
    <location>
        <begin position="108"/>
        <end position="118"/>
    </location>
</feature>
<organism evidence="2 3">
    <name type="scientific">[Torrubiella] hemipterigena</name>
    <dbReference type="NCBI Taxonomy" id="1531966"/>
    <lineage>
        <taxon>Eukaryota</taxon>
        <taxon>Fungi</taxon>
        <taxon>Dikarya</taxon>
        <taxon>Ascomycota</taxon>
        <taxon>Pezizomycotina</taxon>
        <taxon>Sordariomycetes</taxon>
        <taxon>Hypocreomycetidae</taxon>
        <taxon>Hypocreales</taxon>
        <taxon>Clavicipitaceae</taxon>
        <taxon>Clavicipitaceae incertae sedis</taxon>
        <taxon>'Torrubiella' clade</taxon>
    </lineage>
</organism>
<evidence type="ECO:0000256" key="1">
    <source>
        <dbReference type="SAM" id="MobiDB-lite"/>
    </source>
</evidence>
<dbReference type="HOGENOM" id="CLU_1714601_0_0_1"/>
<dbReference type="EMBL" id="CDHN01000005">
    <property type="protein sequence ID" value="CEJ93051.1"/>
    <property type="molecule type" value="Genomic_DNA"/>
</dbReference>
<feature type="region of interest" description="Disordered" evidence="1">
    <location>
        <begin position="90"/>
        <end position="153"/>
    </location>
</feature>
<reference evidence="2 3" key="1">
    <citation type="journal article" date="2015" name="Genome Announc.">
        <title>Draft Genome Sequence and Gene Annotation of the Entomopathogenic Fungus Verticillium hemipterigenum.</title>
        <authorList>
            <person name="Horn F."/>
            <person name="Habel A."/>
            <person name="Scharf D.H."/>
            <person name="Dworschak J."/>
            <person name="Brakhage A.A."/>
            <person name="Guthke R."/>
            <person name="Hertweck C."/>
            <person name="Linde J."/>
        </authorList>
    </citation>
    <scope>NUCLEOTIDE SEQUENCE [LARGE SCALE GENOMIC DNA]</scope>
</reference>
<keyword evidence="3" id="KW-1185">Reference proteome</keyword>